<comment type="subcellular location">
    <subcellularLocation>
        <location evidence="1">Nucleus</location>
    </subcellularLocation>
</comment>
<organism evidence="5 6">
    <name type="scientific">Dendroctonus ponderosae</name>
    <name type="common">Mountain pine beetle</name>
    <dbReference type="NCBI Taxonomy" id="77166"/>
    <lineage>
        <taxon>Eukaryota</taxon>
        <taxon>Metazoa</taxon>
        <taxon>Ecdysozoa</taxon>
        <taxon>Arthropoda</taxon>
        <taxon>Hexapoda</taxon>
        <taxon>Insecta</taxon>
        <taxon>Pterygota</taxon>
        <taxon>Neoptera</taxon>
        <taxon>Endopterygota</taxon>
        <taxon>Coleoptera</taxon>
        <taxon>Polyphaga</taxon>
        <taxon>Cucujiformia</taxon>
        <taxon>Curculionidae</taxon>
        <taxon>Scolytinae</taxon>
        <taxon>Dendroctonus</taxon>
    </lineage>
</organism>
<reference evidence="6" key="1">
    <citation type="journal article" date="2013" name="Genome Biol.">
        <title>Draft genome of the mountain pine beetle, Dendroctonus ponderosae Hopkins, a major forest pest.</title>
        <authorList>
            <person name="Keeling C.I."/>
            <person name="Yuen M.M."/>
            <person name="Liao N.Y."/>
            <person name="Docking T.R."/>
            <person name="Chan S.K."/>
            <person name="Taylor G.A."/>
            <person name="Palmquist D.L."/>
            <person name="Jackman S.D."/>
            <person name="Nguyen A."/>
            <person name="Li M."/>
            <person name="Henderson H."/>
            <person name="Janes J.K."/>
            <person name="Zhao Y."/>
            <person name="Pandoh P."/>
            <person name="Moore R."/>
            <person name="Sperling F.A."/>
            <person name="Huber D.P."/>
            <person name="Birol I."/>
            <person name="Jones S.J."/>
            <person name="Bohlmann J."/>
        </authorList>
    </citation>
    <scope>NUCLEOTIDE SEQUENCE</scope>
</reference>
<dbReference type="Proteomes" id="UP000019118">
    <property type="component" value="Unassembled WGS sequence"/>
</dbReference>
<evidence type="ECO:0000313" key="6">
    <source>
        <dbReference type="Proteomes" id="UP000019118"/>
    </source>
</evidence>
<dbReference type="PANTHER" id="PTHR13471">
    <property type="entry name" value="TETRATRICOPEPTIDE-LIKE HELICAL"/>
    <property type="match status" value="1"/>
</dbReference>
<feature type="region of interest" description="Disordered" evidence="4">
    <location>
        <begin position="187"/>
        <end position="211"/>
    </location>
</feature>
<dbReference type="GO" id="GO:0071013">
    <property type="term" value="C:catalytic step 2 spliceosome"/>
    <property type="evidence" value="ECO:0007669"/>
    <property type="project" value="TreeGrafter"/>
</dbReference>
<evidence type="ECO:0000256" key="1">
    <source>
        <dbReference type="ARBA" id="ARBA00004123"/>
    </source>
</evidence>
<feature type="compositionally biased region" description="Basic and acidic residues" evidence="4">
    <location>
        <begin position="195"/>
        <end position="208"/>
    </location>
</feature>
<dbReference type="GeneID" id="109542889"/>
<dbReference type="InterPro" id="IPR013633">
    <property type="entry name" value="NRDE-2"/>
</dbReference>
<dbReference type="GO" id="GO:1902369">
    <property type="term" value="P:negative regulation of RNA catabolic process"/>
    <property type="evidence" value="ECO:0007669"/>
    <property type="project" value="TreeGrafter"/>
</dbReference>
<evidence type="ECO:0000313" key="5">
    <source>
        <dbReference type="EnsemblMetazoa" id="XP_019767903.1"/>
    </source>
</evidence>
<dbReference type="AlphaFoldDB" id="A0AAR5Q3U7"/>
<reference evidence="5" key="2">
    <citation type="submission" date="2024-08" db="UniProtKB">
        <authorList>
            <consortium name="EnsemblMetazoa"/>
        </authorList>
    </citation>
    <scope>IDENTIFICATION</scope>
</reference>
<comment type="similarity">
    <text evidence="2">Belongs to the NRDE2 family.</text>
</comment>
<feature type="compositionally biased region" description="Basic and acidic residues" evidence="4">
    <location>
        <begin position="127"/>
        <end position="136"/>
    </location>
</feature>
<evidence type="ECO:0000256" key="2">
    <source>
        <dbReference type="ARBA" id="ARBA00009265"/>
    </source>
</evidence>
<proteinExistence type="inferred from homology"/>
<evidence type="ECO:0008006" key="7">
    <source>
        <dbReference type="Google" id="ProtNLM"/>
    </source>
</evidence>
<dbReference type="RefSeq" id="XP_019767903.1">
    <property type="nucleotide sequence ID" value="XM_019912344.2"/>
</dbReference>
<keyword evidence="6" id="KW-1185">Reference proteome</keyword>
<evidence type="ECO:0000256" key="4">
    <source>
        <dbReference type="SAM" id="MobiDB-lite"/>
    </source>
</evidence>
<sequence>MSVLIFSGFKGYIVCFAIENRSSESVLRCSAVFFLLLDCAFQFQSDLEKMSLFPAYADQAKNLEESERPVTNEEWLENSSFKPHLIVNPPNENSISIESSDDDIVEEISVPKKRKKDKKKKHHRAKDSKTTERQVQEPELNQNFSLDLTQTRELLTVNTITRPAVAKYRVQYYLSERTRNRKHRFKRYFTQSRNKSTESDKEESKEQTLTKQNLDKVGFAKKDANFTGFRQEEELSRRTAHFNRNLTDNPTDVQMWLKYVEFQDTVYQFEKSYRKGSIAKAQRVLAERKISILDKALTNNQGNEQLLRERLRVAVSAFPADELQTQLKTVIEKEKDNIVLWQGYIEATQCSMAHCNSPAVLALYIECLSTMHKLRRTTVSEKYIFEQGILRTLFQCGLFLKQAGLFEQLWTVLKMYLELNLTSSNKAIFNVERYCNEKELLELEEVVLNSQLPHHELWLRVEKLREACHWLPRMGDQDCEDPQRIVFNEDVVELIHPITSPENIFKLVATILTLLKVPFLPCRHSTMQDLGLDYVPWCLDSIETLLPVFLPMYSIDISNKNLLRDTNRLAVGPQYIKALPGQEEYLSLIMAVMESCAECLKNQDQLAVRIWWFKFQRLLIILDVQGIFKIPPNFKKKIKTNVKDLLKREEYRNNEIFYVEYALIEKLFGNNDQCMRILKTALSMNQNTSIQPENWTETQTNQCFLYRILVEVTIELKQENVKDSVLELLVKLVLQRQITGVTNGLIMEAETKFNIVTTALLDMELNNLKAVEHFLPDFLTEWIICNGWFIFWSKGPLKAGSFLENAISTLEAKSVGLSFQIEVLHEFYCSILFKYCVENPGSGIFKMLDKVLFKSIEKYPNNLYLLAVLAKEQSLTKNMGISAWKVQDLLLKSGRAVATIFTLFLSDLVRLEHENAITDSITGTKCDLMVSFKNKTLSLFKRITGEGMCTRRCGLAWRLYLQFVQAYFGQELCRNVYYCAVEQCPWLKSLYMDAAIYIPAELAQIQDLIIEKQLRLHVTPEELDILRN</sequence>
<dbReference type="GO" id="GO:0031048">
    <property type="term" value="P:regulatory ncRNA-mediated heterochromatin formation"/>
    <property type="evidence" value="ECO:0007669"/>
    <property type="project" value="TreeGrafter"/>
</dbReference>
<dbReference type="KEGG" id="dpa:109542889"/>
<feature type="compositionally biased region" description="Basic residues" evidence="4">
    <location>
        <begin position="111"/>
        <end position="126"/>
    </location>
</feature>
<name>A0AAR5Q3U7_DENPD</name>
<evidence type="ECO:0000256" key="3">
    <source>
        <dbReference type="ARBA" id="ARBA00023242"/>
    </source>
</evidence>
<dbReference type="PANTHER" id="PTHR13471:SF0">
    <property type="entry name" value="NUCLEAR EXOSOME REGULATOR NRDE2"/>
    <property type="match status" value="1"/>
</dbReference>
<accession>A0AAR5Q3U7</accession>
<dbReference type="Pfam" id="PF08424">
    <property type="entry name" value="NRDE-2"/>
    <property type="match status" value="1"/>
</dbReference>
<protein>
    <recommendedName>
        <fullName evidence="7">Protein NRDE2 homolog</fullName>
    </recommendedName>
</protein>
<keyword evidence="3" id="KW-0539">Nucleus</keyword>
<dbReference type="EnsemblMetazoa" id="XM_019912344.1">
    <property type="protein sequence ID" value="XP_019767903.1"/>
    <property type="gene ID" value="LOC109542889"/>
</dbReference>
<feature type="region of interest" description="Disordered" evidence="4">
    <location>
        <begin position="108"/>
        <end position="143"/>
    </location>
</feature>